<dbReference type="AlphaFoldDB" id="A0AAN6XWK5"/>
<gene>
    <name evidence="2" type="ORF">QBC37DRAFT_301923</name>
</gene>
<accession>A0AAN6XWK5</accession>
<evidence type="ECO:0000256" key="1">
    <source>
        <dbReference type="SAM" id="MobiDB-lite"/>
    </source>
</evidence>
<feature type="region of interest" description="Disordered" evidence="1">
    <location>
        <begin position="150"/>
        <end position="181"/>
    </location>
</feature>
<evidence type="ECO:0000313" key="2">
    <source>
        <dbReference type="EMBL" id="KAK4205877.1"/>
    </source>
</evidence>
<reference evidence="2" key="2">
    <citation type="submission" date="2023-05" db="EMBL/GenBank/DDBJ databases">
        <authorList>
            <consortium name="Lawrence Berkeley National Laboratory"/>
            <person name="Steindorff A."/>
            <person name="Hensen N."/>
            <person name="Bonometti L."/>
            <person name="Westerberg I."/>
            <person name="Brannstrom I.O."/>
            <person name="Guillou S."/>
            <person name="Cros-Aarteil S."/>
            <person name="Calhoun S."/>
            <person name="Haridas S."/>
            <person name="Kuo A."/>
            <person name="Mondo S."/>
            <person name="Pangilinan J."/>
            <person name="Riley R."/>
            <person name="Labutti K."/>
            <person name="Andreopoulos B."/>
            <person name="Lipzen A."/>
            <person name="Chen C."/>
            <person name="Yanf M."/>
            <person name="Daum C."/>
            <person name="Ng V."/>
            <person name="Clum A."/>
            <person name="Ohm R."/>
            <person name="Martin F."/>
            <person name="Silar P."/>
            <person name="Natvig D."/>
            <person name="Lalanne C."/>
            <person name="Gautier V."/>
            <person name="Ament-Velasquez S.L."/>
            <person name="Kruys A."/>
            <person name="Hutchinson M.I."/>
            <person name="Powell A.J."/>
            <person name="Barry K."/>
            <person name="Miller A.N."/>
            <person name="Grigoriev I.V."/>
            <person name="Debuchy R."/>
            <person name="Gladieux P."/>
            <person name="Thoren M.H."/>
            <person name="Johannesson H."/>
        </authorList>
    </citation>
    <scope>NUCLEOTIDE SEQUENCE</scope>
    <source>
        <strain evidence="2">PSN293</strain>
    </source>
</reference>
<keyword evidence="3" id="KW-1185">Reference proteome</keyword>
<protein>
    <submittedName>
        <fullName evidence="2">Uncharacterized protein</fullName>
    </submittedName>
</protein>
<comment type="caution">
    <text evidence="2">The sequence shown here is derived from an EMBL/GenBank/DDBJ whole genome shotgun (WGS) entry which is preliminary data.</text>
</comment>
<proteinExistence type="predicted"/>
<evidence type="ECO:0000313" key="3">
    <source>
        <dbReference type="Proteomes" id="UP001301769"/>
    </source>
</evidence>
<reference evidence="2" key="1">
    <citation type="journal article" date="2023" name="Mol. Phylogenet. Evol.">
        <title>Genome-scale phylogeny and comparative genomics of the fungal order Sordariales.</title>
        <authorList>
            <person name="Hensen N."/>
            <person name="Bonometti L."/>
            <person name="Westerberg I."/>
            <person name="Brannstrom I.O."/>
            <person name="Guillou S."/>
            <person name="Cros-Aarteil S."/>
            <person name="Calhoun S."/>
            <person name="Haridas S."/>
            <person name="Kuo A."/>
            <person name="Mondo S."/>
            <person name="Pangilinan J."/>
            <person name="Riley R."/>
            <person name="LaButti K."/>
            <person name="Andreopoulos B."/>
            <person name="Lipzen A."/>
            <person name="Chen C."/>
            <person name="Yan M."/>
            <person name="Daum C."/>
            <person name="Ng V."/>
            <person name="Clum A."/>
            <person name="Steindorff A."/>
            <person name="Ohm R.A."/>
            <person name="Martin F."/>
            <person name="Silar P."/>
            <person name="Natvig D.O."/>
            <person name="Lalanne C."/>
            <person name="Gautier V."/>
            <person name="Ament-Velasquez S.L."/>
            <person name="Kruys A."/>
            <person name="Hutchinson M.I."/>
            <person name="Powell A.J."/>
            <person name="Barry K."/>
            <person name="Miller A.N."/>
            <person name="Grigoriev I.V."/>
            <person name="Debuchy R."/>
            <person name="Gladieux P."/>
            <person name="Hiltunen Thoren M."/>
            <person name="Johannesson H."/>
        </authorList>
    </citation>
    <scope>NUCLEOTIDE SEQUENCE</scope>
    <source>
        <strain evidence="2">PSN293</strain>
    </source>
</reference>
<sequence>KATGMWPINKQKPLRSPLLLETQLDRKNWAPTRKVQAKLAQAPPKAPQKVTDDNGVWKTPYQALDLTAQFVKLTMAKRGTRTQRLLFKKVGKAFYEKDMKVLMFETENGALKKRLWDLENKKKKKVVISPNRRFAEIKDIMRSRGQLVTHDDGFSTTSDSEIGGETEDCIAVEPRRSTRNK</sequence>
<organism evidence="2 3">
    <name type="scientific">Rhypophila decipiens</name>
    <dbReference type="NCBI Taxonomy" id="261697"/>
    <lineage>
        <taxon>Eukaryota</taxon>
        <taxon>Fungi</taxon>
        <taxon>Dikarya</taxon>
        <taxon>Ascomycota</taxon>
        <taxon>Pezizomycotina</taxon>
        <taxon>Sordariomycetes</taxon>
        <taxon>Sordariomycetidae</taxon>
        <taxon>Sordariales</taxon>
        <taxon>Naviculisporaceae</taxon>
        <taxon>Rhypophila</taxon>
    </lineage>
</organism>
<feature type="non-terminal residue" evidence="2">
    <location>
        <position position="1"/>
    </location>
</feature>
<name>A0AAN6XWK5_9PEZI</name>
<dbReference type="EMBL" id="MU858703">
    <property type="protein sequence ID" value="KAK4205877.1"/>
    <property type="molecule type" value="Genomic_DNA"/>
</dbReference>
<dbReference type="Proteomes" id="UP001301769">
    <property type="component" value="Unassembled WGS sequence"/>
</dbReference>